<comment type="subcellular location">
    <subcellularLocation>
        <location evidence="1">Endoplasmic reticulum membrane</location>
        <topology evidence="1">Peripheral membrane protein</topology>
        <orientation evidence="1">Lumenal side</orientation>
    </subcellularLocation>
</comment>
<feature type="chain" id="PRO_5015519183" description="Protein OS-9 homolog" evidence="9">
    <location>
        <begin position="21"/>
        <end position="514"/>
    </location>
</feature>
<feature type="domain" description="MRH" evidence="10">
    <location>
        <begin position="148"/>
        <end position="300"/>
    </location>
</feature>
<protein>
    <recommendedName>
        <fullName evidence="3">Protein OS-9 homolog</fullName>
    </recommendedName>
</protein>
<dbReference type="GO" id="GO:0005789">
    <property type="term" value="C:endoplasmic reticulum membrane"/>
    <property type="evidence" value="ECO:0007669"/>
    <property type="project" value="UniProtKB-SubCell"/>
</dbReference>
<comment type="similarity">
    <text evidence="2">Belongs to the OS-9 family.</text>
</comment>
<gene>
    <name evidence="11" type="ORF">BB560_001424</name>
</gene>
<dbReference type="PANTHER" id="PTHR15414:SF0">
    <property type="entry name" value="ENDOPLASMIC RETICULUM LECTIN 1"/>
    <property type="match status" value="1"/>
</dbReference>
<accession>A0A2T9ZHM6</accession>
<sequence length="514" mass="59189">MFGLSSLSLFFFCSKAFVFAVDSPINLNAYHGLLHSDLFEYPKFNFTEHINTEADINNYIRDLGQTNYGSKDLFVSGQKDDIEREQIPTTYSPLMLKAEKDPTKSLFCLVPKVEIDENELEEPIADLLESERREIILSGMNLLKEFDGECILYHRDWWTYKYCHNRMIKQYHEASEAELQGKAPFAQLEYFLGVYKNREKITLPGQSGENGLDSNDDKDKDLSTEVRNLFITTNIVRGNRRWYLSQTWSGGTECDITGLPRKTEVQFHCSHIPKTEIFQVSEVKACEYTIIIHTPLLCKYSAFVNSNEDDIFNVKCFKTWDDSLENEETSFKAQVIPRFEELKNFKDQVSSKLSEYAQLILKKLTSKIQTENAKLPNIKQDEKGKEFYIEQDGIKIPVVLKTVSVPVKKEESTNQFLNDEELKHQKKQKIKQRIEKMIMDALGSTSKDGSDKSTEKKDDSKEKAKPDDKLDLDMIKQALGKFLDSGADGVDGIDVFRVDIPFEKDDHDPLNNDP</sequence>
<evidence type="ECO:0000256" key="4">
    <source>
        <dbReference type="ARBA" id="ARBA00022729"/>
    </source>
</evidence>
<dbReference type="AlphaFoldDB" id="A0A2T9ZHM6"/>
<dbReference type="Proteomes" id="UP000245609">
    <property type="component" value="Unassembled WGS sequence"/>
</dbReference>
<name>A0A2T9ZHM6_9FUNG</name>
<keyword evidence="12" id="KW-1185">Reference proteome</keyword>
<keyword evidence="4 9" id="KW-0732">Signal</keyword>
<dbReference type="GO" id="GO:0030970">
    <property type="term" value="P:retrograde protein transport, ER to cytosol"/>
    <property type="evidence" value="ECO:0007669"/>
    <property type="project" value="TreeGrafter"/>
</dbReference>
<dbReference type="InterPro" id="IPR045149">
    <property type="entry name" value="OS-9-like"/>
</dbReference>
<reference evidence="11 12" key="1">
    <citation type="journal article" date="2018" name="MBio">
        <title>Comparative Genomics Reveals the Core Gene Toolbox for the Fungus-Insect Symbiosis.</title>
        <authorList>
            <person name="Wang Y."/>
            <person name="Stata M."/>
            <person name="Wang W."/>
            <person name="Stajich J.E."/>
            <person name="White M.M."/>
            <person name="Moncalvo J.M."/>
        </authorList>
    </citation>
    <scope>NUCLEOTIDE SEQUENCE [LARGE SCALE GENOMIC DNA]</scope>
    <source>
        <strain evidence="11 12">SC-DP-2</strain>
    </source>
</reference>
<dbReference type="SUPFAM" id="SSF50911">
    <property type="entry name" value="Mannose 6-phosphate receptor domain"/>
    <property type="match status" value="1"/>
</dbReference>
<feature type="compositionally biased region" description="Basic and acidic residues" evidence="8">
    <location>
        <begin position="448"/>
        <end position="470"/>
    </location>
</feature>
<evidence type="ECO:0000259" key="10">
    <source>
        <dbReference type="PROSITE" id="PS51914"/>
    </source>
</evidence>
<feature type="region of interest" description="Disordered" evidence="8">
    <location>
        <begin position="441"/>
        <end position="470"/>
    </location>
</feature>
<dbReference type="STRING" id="133381.A0A2T9ZHM6"/>
<evidence type="ECO:0000256" key="8">
    <source>
        <dbReference type="SAM" id="MobiDB-lite"/>
    </source>
</evidence>
<evidence type="ECO:0000256" key="6">
    <source>
        <dbReference type="ARBA" id="ARBA00022824"/>
    </source>
</evidence>
<feature type="signal peptide" evidence="9">
    <location>
        <begin position="1"/>
        <end position="20"/>
    </location>
</feature>
<evidence type="ECO:0000256" key="1">
    <source>
        <dbReference type="ARBA" id="ARBA00004367"/>
    </source>
</evidence>
<keyword evidence="7" id="KW-1015">Disulfide bond</keyword>
<evidence type="ECO:0000256" key="7">
    <source>
        <dbReference type="ARBA" id="ARBA00023157"/>
    </source>
</evidence>
<dbReference type="PROSITE" id="PS51914">
    <property type="entry name" value="MRH"/>
    <property type="match status" value="1"/>
</dbReference>
<comment type="caution">
    <text evidence="11">The sequence shown here is derived from an EMBL/GenBank/DDBJ whole genome shotgun (WGS) entry which is preliminary data.</text>
</comment>
<evidence type="ECO:0000256" key="3">
    <source>
        <dbReference type="ARBA" id="ARBA00018727"/>
    </source>
</evidence>
<evidence type="ECO:0000313" key="11">
    <source>
        <dbReference type="EMBL" id="PVV04081.1"/>
    </source>
</evidence>
<dbReference type="EMBL" id="MBFS01000164">
    <property type="protein sequence ID" value="PVV04081.1"/>
    <property type="molecule type" value="Genomic_DNA"/>
</dbReference>
<evidence type="ECO:0000313" key="12">
    <source>
        <dbReference type="Proteomes" id="UP000245609"/>
    </source>
</evidence>
<dbReference type="InterPro" id="IPR009011">
    <property type="entry name" value="Man6P_isomerase_rcpt-bd_dom_sf"/>
</dbReference>
<dbReference type="Gene3D" id="2.70.130.10">
    <property type="entry name" value="Mannose-6-phosphate receptor binding domain"/>
    <property type="match status" value="1"/>
</dbReference>
<dbReference type="GO" id="GO:0030246">
    <property type="term" value="F:carbohydrate binding"/>
    <property type="evidence" value="ECO:0007669"/>
    <property type="project" value="UniProtKB-KW"/>
</dbReference>
<organism evidence="11 12">
    <name type="scientific">Smittium megazygosporum</name>
    <dbReference type="NCBI Taxonomy" id="133381"/>
    <lineage>
        <taxon>Eukaryota</taxon>
        <taxon>Fungi</taxon>
        <taxon>Fungi incertae sedis</taxon>
        <taxon>Zoopagomycota</taxon>
        <taxon>Kickxellomycotina</taxon>
        <taxon>Harpellomycetes</taxon>
        <taxon>Harpellales</taxon>
        <taxon>Legeriomycetaceae</taxon>
        <taxon>Smittium</taxon>
    </lineage>
</organism>
<dbReference type="Pfam" id="PF07915">
    <property type="entry name" value="PRKCSH"/>
    <property type="match status" value="1"/>
</dbReference>
<keyword evidence="5" id="KW-0430">Lectin</keyword>
<evidence type="ECO:0000256" key="9">
    <source>
        <dbReference type="SAM" id="SignalP"/>
    </source>
</evidence>
<dbReference type="OrthoDB" id="448954at2759"/>
<dbReference type="GO" id="GO:0005788">
    <property type="term" value="C:endoplasmic reticulum lumen"/>
    <property type="evidence" value="ECO:0007669"/>
    <property type="project" value="TreeGrafter"/>
</dbReference>
<keyword evidence="6" id="KW-0256">Endoplasmic reticulum</keyword>
<dbReference type="InterPro" id="IPR012913">
    <property type="entry name" value="OS9-like_dom"/>
</dbReference>
<evidence type="ECO:0000256" key="2">
    <source>
        <dbReference type="ARBA" id="ARBA00009918"/>
    </source>
</evidence>
<dbReference type="PANTHER" id="PTHR15414">
    <property type="entry name" value="OS-9-RELATED"/>
    <property type="match status" value="1"/>
</dbReference>
<evidence type="ECO:0000256" key="5">
    <source>
        <dbReference type="ARBA" id="ARBA00022734"/>
    </source>
</evidence>
<proteinExistence type="inferred from homology"/>
<dbReference type="InterPro" id="IPR044865">
    <property type="entry name" value="MRH_dom"/>
</dbReference>
<dbReference type="GO" id="GO:0030968">
    <property type="term" value="P:endoplasmic reticulum unfolded protein response"/>
    <property type="evidence" value="ECO:0007669"/>
    <property type="project" value="InterPro"/>
</dbReference>